<evidence type="ECO:0000256" key="2">
    <source>
        <dbReference type="SAM" id="MobiDB-lite"/>
    </source>
</evidence>
<dbReference type="Proteomes" id="UP001165120">
    <property type="component" value="Unassembled WGS sequence"/>
</dbReference>
<dbReference type="Pfam" id="PF05739">
    <property type="entry name" value="SNARE"/>
    <property type="match status" value="1"/>
</dbReference>
<dbReference type="GO" id="GO:0031201">
    <property type="term" value="C:SNARE complex"/>
    <property type="evidence" value="ECO:0007669"/>
    <property type="project" value="TreeGrafter"/>
</dbReference>
<dbReference type="GO" id="GO:0005484">
    <property type="term" value="F:SNAP receptor activity"/>
    <property type="evidence" value="ECO:0007669"/>
    <property type="project" value="TreeGrafter"/>
</dbReference>
<protein>
    <submittedName>
        <fullName evidence="5">Unnamed protein product</fullName>
    </submittedName>
</protein>
<dbReference type="EMBL" id="BSXN01001450">
    <property type="protein sequence ID" value="GME73109.1"/>
    <property type="molecule type" value="Genomic_DNA"/>
</dbReference>
<name>A0A9W6WAX4_CANBO</name>
<feature type="compositionally biased region" description="Polar residues" evidence="2">
    <location>
        <begin position="98"/>
        <end position="128"/>
    </location>
</feature>
<gene>
    <name evidence="5" type="ORF">Cboi02_000390600</name>
</gene>
<proteinExistence type="inferred from homology"/>
<dbReference type="InterPro" id="IPR010989">
    <property type="entry name" value="SNARE"/>
</dbReference>
<evidence type="ECO:0000256" key="3">
    <source>
        <dbReference type="SAM" id="Phobius"/>
    </source>
</evidence>
<dbReference type="CDD" id="cd15840">
    <property type="entry name" value="SNARE_Qa"/>
    <property type="match status" value="1"/>
</dbReference>
<feature type="transmembrane region" description="Helical" evidence="3">
    <location>
        <begin position="236"/>
        <end position="256"/>
    </location>
</feature>
<dbReference type="Gene3D" id="1.20.5.110">
    <property type="match status" value="1"/>
</dbReference>
<evidence type="ECO:0000313" key="6">
    <source>
        <dbReference type="Proteomes" id="UP001165120"/>
    </source>
</evidence>
<dbReference type="GO" id="GO:0048278">
    <property type="term" value="P:vesicle docking"/>
    <property type="evidence" value="ECO:0007669"/>
    <property type="project" value="TreeGrafter"/>
</dbReference>
<dbReference type="InterPro" id="IPR000727">
    <property type="entry name" value="T_SNARE_dom"/>
</dbReference>
<feature type="region of interest" description="Disordered" evidence="2">
    <location>
        <begin position="94"/>
        <end position="128"/>
    </location>
</feature>
<keyword evidence="3" id="KW-1133">Transmembrane helix</keyword>
<comment type="similarity">
    <text evidence="1">Belongs to the syntaxin family.</text>
</comment>
<organism evidence="5 6">
    <name type="scientific">Candida boidinii</name>
    <name type="common">Yeast</name>
    <dbReference type="NCBI Taxonomy" id="5477"/>
    <lineage>
        <taxon>Eukaryota</taxon>
        <taxon>Fungi</taxon>
        <taxon>Dikarya</taxon>
        <taxon>Ascomycota</taxon>
        <taxon>Saccharomycotina</taxon>
        <taxon>Pichiomycetes</taxon>
        <taxon>Pichiales</taxon>
        <taxon>Pichiaceae</taxon>
        <taxon>Ogataea</taxon>
        <taxon>Ogataea/Candida clade</taxon>
    </lineage>
</organism>
<dbReference type="SMART" id="SM00397">
    <property type="entry name" value="t_SNARE"/>
    <property type="match status" value="1"/>
</dbReference>
<evidence type="ECO:0000256" key="1">
    <source>
        <dbReference type="ARBA" id="ARBA00009063"/>
    </source>
</evidence>
<keyword evidence="3" id="KW-0472">Membrane</keyword>
<reference evidence="5" key="1">
    <citation type="submission" date="2023-04" db="EMBL/GenBank/DDBJ databases">
        <title>Candida boidinii NBRC 10035.</title>
        <authorList>
            <person name="Ichikawa N."/>
            <person name="Sato H."/>
            <person name="Tonouchi N."/>
        </authorList>
    </citation>
    <scope>NUCLEOTIDE SEQUENCE</scope>
    <source>
        <strain evidence="5">NBRC 10035</strain>
    </source>
</reference>
<dbReference type="GO" id="GO:0006886">
    <property type="term" value="P:intracellular protein transport"/>
    <property type="evidence" value="ECO:0007669"/>
    <property type="project" value="TreeGrafter"/>
</dbReference>
<dbReference type="InterPro" id="IPR045242">
    <property type="entry name" value="Syntaxin"/>
</dbReference>
<evidence type="ECO:0000313" key="5">
    <source>
        <dbReference type="EMBL" id="GME73109.1"/>
    </source>
</evidence>
<keyword evidence="6" id="KW-1185">Reference proteome</keyword>
<dbReference type="GO" id="GO:0012505">
    <property type="term" value="C:endomembrane system"/>
    <property type="evidence" value="ECO:0007669"/>
    <property type="project" value="TreeGrafter"/>
</dbReference>
<accession>A0A9W6WAX4</accession>
<evidence type="ECO:0000259" key="4">
    <source>
        <dbReference type="PROSITE" id="PS50192"/>
    </source>
</evidence>
<comment type="caution">
    <text evidence="5">The sequence shown here is derived from an EMBL/GenBank/DDBJ whole genome shotgun (WGS) entry which is preliminary data.</text>
</comment>
<dbReference type="GO" id="GO:0000149">
    <property type="term" value="F:SNARE binding"/>
    <property type="evidence" value="ECO:0007669"/>
    <property type="project" value="TreeGrafter"/>
</dbReference>
<dbReference type="SUPFAM" id="SSF47661">
    <property type="entry name" value="t-snare proteins"/>
    <property type="match status" value="1"/>
</dbReference>
<dbReference type="GO" id="GO:0006906">
    <property type="term" value="P:vesicle fusion"/>
    <property type="evidence" value="ECO:0007669"/>
    <property type="project" value="TreeGrafter"/>
</dbReference>
<dbReference type="PROSITE" id="PS50192">
    <property type="entry name" value="T_SNARE"/>
    <property type="match status" value="1"/>
</dbReference>
<dbReference type="AlphaFoldDB" id="A0A9W6WAX4"/>
<dbReference type="PANTHER" id="PTHR19957">
    <property type="entry name" value="SYNTAXIN"/>
    <property type="match status" value="1"/>
</dbReference>
<keyword evidence="3" id="KW-0812">Transmembrane</keyword>
<feature type="domain" description="T-SNARE coiled-coil homology" evidence="4">
    <location>
        <begin position="165"/>
        <end position="227"/>
    </location>
</feature>
<dbReference type="SUPFAM" id="SSF58038">
    <property type="entry name" value="SNARE fusion complex"/>
    <property type="match status" value="1"/>
</dbReference>
<sequence>MRSNISVAIQQCHTLESQLSDNLEDLLTIGNIKSNPQIRYTENKLRIQCSEAFKTYHHIIREYNEKVNSVLINEKYIENNKELKAKERLTQKLHETTNETTPLNTASDFHSNYTSLSEASSQIHNPNHPNTQILLQQQQQIQQQQQLQQQQDQTQLTNAELEYHNALLQQREGAIQNIHTGVQDINAIFKDLGTMVDQQGQQIDTIEDNIMTYANANQASSHELTKADNYQKKKRTFNCMLFVFLIVVLLIFLAVIS</sequence>